<reference evidence="2 3" key="1">
    <citation type="submission" date="2024-09" db="EMBL/GenBank/DDBJ databases">
        <authorList>
            <person name="Sun Q."/>
            <person name="Mori K."/>
        </authorList>
    </citation>
    <scope>NUCLEOTIDE SEQUENCE [LARGE SCALE GENOMIC DNA]</scope>
    <source>
        <strain evidence="2 3">CCM 7904</strain>
    </source>
</reference>
<protein>
    <submittedName>
        <fullName evidence="2">Uncharacterized protein</fullName>
    </submittedName>
</protein>
<proteinExistence type="predicted"/>
<sequence length="206" mass="23071">MKKMWEWIEANSGLVQATMSAVTALVWMIYLHIIVSGLRRQRRTEILIHLGGARDLSGRILVSNLGFEPIYVLEIMLNVWTEKGERMSSVADRTEIAQEQYQTPREATLQGPLKSGESVDIGSVVDLVERARHSSFDDIDVGDLHQIEIIVAAVTAADSAIAAATRVFRIAGQDDDLKLCPTTLDTQQVRSRRRRNKIEAKLKSML</sequence>
<name>A0ABV6CHD4_9RHOB</name>
<evidence type="ECO:0000313" key="3">
    <source>
        <dbReference type="Proteomes" id="UP001589795"/>
    </source>
</evidence>
<comment type="caution">
    <text evidence="2">The sequence shown here is derived from an EMBL/GenBank/DDBJ whole genome shotgun (WGS) entry which is preliminary data.</text>
</comment>
<accession>A0ABV6CHD4</accession>
<dbReference type="EMBL" id="JBHLWQ010000040">
    <property type="protein sequence ID" value="MFC0199406.1"/>
    <property type="molecule type" value="Genomic_DNA"/>
</dbReference>
<dbReference type="Proteomes" id="UP001589795">
    <property type="component" value="Unassembled WGS sequence"/>
</dbReference>
<dbReference type="RefSeq" id="WP_265508560.1">
    <property type="nucleotide sequence ID" value="NZ_JAOTBE010000087.1"/>
</dbReference>
<keyword evidence="1" id="KW-1133">Transmembrane helix</keyword>
<gene>
    <name evidence="2" type="ORF">ACFFIZ_03505</name>
</gene>
<evidence type="ECO:0000256" key="1">
    <source>
        <dbReference type="SAM" id="Phobius"/>
    </source>
</evidence>
<feature type="transmembrane region" description="Helical" evidence="1">
    <location>
        <begin position="14"/>
        <end position="35"/>
    </location>
</feature>
<keyword evidence="1" id="KW-0472">Membrane</keyword>
<organism evidence="2 3">
    <name type="scientific">Paracoccus rhizosphaerae</name>
    <dbReference type="NCBI Taxonomy" id="1133347"/>
    <lineage>
        <taxon>Bacteria</taxon>
        <taxon>Pseudomonadati</taxon>
        <taxon>Pseudomonadota</taxon>
        <taxon>Alphaproteobacteria</taxon>
        <taxon>Rhodobacterales</taxon>
        <taxon>Paracoccaceae</taxon>
        <taxon>Paracoccus</taxon>
    </lineage>
</organism>
<keyword evidence="1" id="KW-0812">Transmembrane</keyword>
<evidence type="ECO:0000313" key="2">
    <source>
        <dbReference type="EMBL" id="MFC0199406.1"/>
    </source>
</evidence>
<keyword evidence="3" id="KW-1185">Reference proteome</keyword>